<reference evidence="1" key="1">
    <citation type="submission" date="2021-01" db="EMBL/GenBank/DDBJ databases">
        <authorList>
            <person name="Corre E."/>
            <person name="Pelletier E."/>
            <person name="Niang G."/>
            <person name="Scheremetjew M."/>
            <person name="Finn R."/>
            <person name="Kale V."/>
            <person name="Holt S."/>
            <person name="Cochrane G."/>
            <person name="Meng A."/>
            <person name="Brown T."/>
            <person name="Cohen L."/>
        </authorList>
    </citation>
    <scope>NUCLEOTIDE SEQUENCE</scope>
    <source>
        <strain evidence="1">CCMP 410</strain>
    </source>
</reference>
<dbReference type="EMBL" id="HBGK01036697">
    <property type="protein sequence ID" value="CAD9295433.1"/>
    <property type="molecule type" value="Transcribed_RNA"/>
</dbReference>
<organism evidence="1">
    <name type="scientific">Grammatophora oceanica</name>
    <dbReference type="NCBI Taxonomy" id="210454"/>
    <lineage>
        <taxon>Eukaryota</taxon>
        <taxon>Sar</taxon>
        <taxon>Stramenopiles</taxon>
        <taxon>Ochrophyta</taxon>
        <taxon>Bacillariophyta</taxon>
        <taxon>Fragilariophyceae</taxon>
        <taxon>Fragilariophycidae</taxon>
        <taxon>Rhabdonematales</taxon>
        <taxon>Grammatophoraceae</taxon>
        <taxon>Grammatophora</taxon>
    </lineage>
</organism>
<proteinExistence type="predicted"/>
<protein>
    <submittedName>
        <fullName evidence="1">Uncharacterized protein</fullName>
    </submittedName>
</protein>
<accession>A0A7S1YD63</accession>
<sequence>MDTVEIKGSNIPLLRSILDGGLRLSSRNLADVLEQTVSSYTTPRPIFRTTYLTKDGSLRISRDQDDNVFVYIKEESETSEPTDYSNVPSDLGINKLWEGFRESILQQ</sequence>
<gene>
    <name evidence="1" type="ORF">GOCE00092_LOCUS19008</name>
</gene>
<evidence type="ECO:0000313" key="1">
    <source>
        <dbReference type="EMBL" id="CAD9295433.1"/>
    </source>
</evidence>
<dbReference type="AlphaFoldDB" id="A0A7S1YD63"/>
<name>A0A7S1YD63_9STRA</name>